<keyword evidence="4" id="KW-1185">Reference proteome</keyword>
<dbReference type="RefSeq" id="WP_206966283.1">
    <property type="nucleotide sequence ID" value="NZ_JAFLVX010000018.1"/>
</dbReference>
<name>A0ABS3HSX0_9ENTE</name>
<gene>
    <name evidence="3" type="primary">dprA</name>
    <name evidence="3" type="ORF">DOK76_07240</name>
</gene>
<dbReference type="PANTHER" id="PTHR43022">
    <property type="entry name" value="PROTEIN SMF"/>
    <property type="match status" value="1"/>
</dbReference>
<evidence type="ECO:0000259" key="2">
    <source>
        <dbReference type="Pfam" id="PF02481"/>
    </source>
</evidence>
<dbReference type="EMBL" id="JAFLVX010000018">
    <property type="protein sequence ID" value="MBO0476859.1"/>
    <property type="molecule type" value="Genomic_DNA"/>
</dbReference>
<dbReference type="Pfam" id="PF02481">
    <property type="entry name" value="DNA_processg_A"/>
    <property type="match status" value="1"/>
</dbReference>
<reference evidence="3 4" key="1">
    <citation type="submission" date="2021-03" db="EMBL/GenBank/DDBJ databases">
        <title>Enterococcal diversity collection.</title>
        <authorList>
            <person name="Gilmore M.S."/>
            <person name="Schwartzman J."/>
            <person name="Van Tyne D."/>
            <person name="Martin M."/>
            <person name="Earl A.M."/>
            <person name="Manson A.L."/>
            <person name="Straub T."/>
            <person name="Salamzade R."/>
            <person name="Saavedra J."/>
            <person name="Lebreton F."/>
            <person name="Prichula J."/>
            <person name="Schaufler K."/>
            <person name="Gaca A."/>
            <person name="Sgardioli B."/>
            <person name="Wagenaar J."/>
            <person name="Strong T."/>
        </authorList>
    </citation>
    <scope>NUCLEOTIDE SEQUENCE [LARGE SCALE GENOMIC DNA]</scope>
    <source>
        <strain evidence="3 4">DIV0080</strain>
    </source>
</reference>
<dbReference type="Proteomes" id="UP000664857">
    <property type="component" value="Unassembled WGS sequence"/>
</dbReference>
<protein>
    <submittedName>
        <fullName evidence="3">DNA-processing protein DprA</fullName>
    </submittedName>
</protein>
<evidence type="ECO:0000313" key="4">
    <source>
        <dbReference type="Proteomes" id="UP000664857"/>
    </source>
</evidence>
<dbReference type="InterPro" id="IPR003488">
    <property type="entry name" value="DprA"/>
</dbReference>
<sequence>MDQRLFIFKLKHLRGIGNKGLLKIFHYFLNHPEEEFCIETCLSLGCIKKNYQETFTVSFQQAERITENDFHYFLESYSFLTIMDEDYPDRLREIYNPPIALFYLGNKEWFQHDHSLAMIGSRESTPFGKQMIESLVPSFCQQDVTIVSGLAKGNDTFSHQSAIRHQGKTIAVIGCGLNTFYPKENQRLQQFIAKEHLLVSEYIPNTKPLRHHFPSRNRIIAGLSKGTCVIESKRKSGTFITAQLALEEGRDVFAVPGNPFTDASEGCLSLIQAGAKCIWKAEDILEEWQAQ</sequence>
<dbReference type="InterPro" id="IPR057666">
    <property type="entry name" value="DrpA_SLOG"/>
</dbReference>
<dbReference type="NCBIfam" id="TIGR00732">
    <property type="entry name" value="dprA"/>
    <property type="match status" value="1"/>
</dbReference>
<dbReference type="Gene3D" id="3.40.50.450">
    <property type="match status" value="1"/>
</dbReference>
<organism evidence="3 4">
    <name type="scientific">Candidatus Vagococcus giribetii</name>
    <dbReference type="NCBI Taxonomy" id="2230876"/>
    <lineage>
        <taxon>Bacteria</taxon>
        <taxon>Bacillati</taxon>
        <taxon>Bacillota</taxon>
        <taxon>Bacilli</taxon>
        <taxon>Lactobacillales</taxon>
        <taxon>Enterococcaceae</taxon>
        <taxon>Vagococcus</taxon>
    </lineage>
</organism>
<comment type="similarity">
    <text evidence="1">Belongs to the DprA/Smf family.</text>
</comment>
<evidence type="ECO:0000313" key="3">
    <source>
        <dbReference type="EMBL" id="MBO0476859.1"/>
    </source>
</evidence>
<proteinExistence type="inferred from homology"/>
<evidence type="ECO:0000256" key="1">
    <source>
        <dbReference type="ARBA" id="ARBA00006525"/>
    </source>
</evidence>
<dbReference type="SUPFAM" id="SSF102405">
    <property type="entry name" value="MCP/YpsA-like"/>
    <property type="match status" value="1"/>
</dbReference>
<comment type="caution">
    <text evidence="3">The sequence shown here is derived from an EMBL/GenBank/DDBJ whole genome shotgun (WGS) entry which is preliminary data.</text>
</comment>
<accession>A0ABS3HSX0</accession>
<dbReference type="PANTHER" id="PTHR43022:SF1">
    <property type="entry name" value="PROTEIN SMF"/>
    <property type="match status" value="1"/>
</dbReference>
<feature type="domain" description="Smf/DprA SLOG" evidence="2">
    <location>
        <begin position="79"/>
        <end position="288"/>
    </location>
</feature>